<evidence type="ECO:0000259" key="7">
    <source>
        <dbReference type="Pfam" id="PF02687"/>
    </source>
</evidence>
<dbReference type="PANTHER" id="PTHR30572">
    <property type="entry name" value="MEMBRANE COMPONENT OF TRANSPORTER-RELATED"/>
    <property type="match status" value="1"/>
</dbReference>
<keyword evidence="2" id="KW-1003">Cell membrane</keyword>
<sequence length="796" mass="88804">MFRTYIKIAWRNLVKNKIYSGINIFGLAIGLTAGFLILQYVNFERSYDTFHSNKNFIYRVVADLETPTGVMNLNNPSFAVPPHLEEEFSEVISAVRFMRVNLLVRRNDVKLTENDAAVADKAFFEVFDFDLLQGDKKTVLTAPYSVVLTQETANKYFGNESAIGKTIKIKDEDINDLNFTVTGIMAEIPENSHIKANMILSMTTYTEGIMPRVNDAWGLYDPSAYILLNPNTDPRELEAKLPAFLERNTGEMMRNDKLFVSLFLEPLSDVYLRSDRGAEYNGDLVTTYVFSIIAIFILLIACINFINLTTARSVERAKEVGVRKVIGAEKRHLSLQFVGESIIISLIAFVIAVGLTILITPVFNELAGKNISDGIFSNPTNILYLFVMAITIGGLAGIYPAFVLSSFKPVHVLKGSFSTGSRGTILRKCLVVTQFTISITLIIGTIIIYYQMNFMRNQELGFNKEHTVMLPVTPSPTQKALKNSIHDISGVISATLTSSAPGIPNSTAYSIIENRNQEDQVISIDAYFVDHDFISQFGLQVVAGRAFSRKFVTDSSEGMVINEKAAKLLGFTSPEGALGVKFSQWGKEGKIIGVVKDFHFRSLQDNIQPLTMTIMPDRTDVLAIKISGQSIEKTLSSIQSTWETILPNDSFDYYFLDEAFDRQYRSQEQFGSLFLNFAILAILISCLGLLGLAAYSILQRRREIGIRKVLGASVAEVVKLLSSDFLKLVIIAFFIASPIAWFIMDIWLSDFAYRISVQWWMFLISGICALIIALGTVSFHAIKASLANPVKSLQTE</sequence>
<feature type="domain" description="ABC3 transporter permease C-terminal" evidence="7">
    <location>
        <begin position="677"/>
        <end position="784"/>
    </location>
</feature>
<evidence type="ECO:0000259" key="8">
    <source>
        <dbReference type="Pfam" id="PF12704"/>
    </source>
</evidence>
<reference evidence="10" key="1">
    <citation type="journal article" date="2019" name="Int. J. Syst. Evol. Microbiol.">
        <title>The Global Catalogue of Microorganisms (GCM) 10K type strain sequencing project: providing services to taxonomists for standard genome sequencing and annotation.</title>
        <authorList>
            <consortium name="The Broad Institute Genomics Platform"/>
            <consortium name="The Broad Institute Genome Sequencing Center for Infectious Disease"/>
            <person name="Wu L."/>
            <person name="Ma J."/>
        </authorList>
    </citation>
    <scope>NUCLEOTIDE SEQUENCE [LARGE SCALE GENOMIC DNA]</scope>
    <source>
        <strain evidence="10">DT92</strain>
    </source>
</reference>
<feature type="transmembrane region" description="Helical" evidence="6">
    <location>
        <begin position="383"/>
        <end position="404"/>
    </location>
</feature>
<dbReference type="EMBL" id="JBHUHY010000006">
    <property type="protein sequence ID" value="MFD2186865.1"/>
    <property type="molecule type" value="Genomic_DNA"/>
</dbReference>
<dbReference type="Pfam" id="PF12704">
    <property type="entry name" value="MacB_PCD"/>
    <property type="match status" value="1"/>
</dbReference>
<comment type="subcellular location">
    <subcellularLocation>
        <location evidence="1">Cell membrane</location>
        <topology evidence="1">Multi-pass membrane protein</topology>
    </subcellularLocation>
</comment>
<feature type="transmembrane region" description="Helical" evidence="6">
    <location>
        <begin position="759"/>
        <end position="782"/>
    </location>
</feature>
<feature type="transmembrane region" description="Helical" evidence="6">
    <location>
        <begin position="21"/>
        <end position="41"/>
    </location>
</feature>
<feature type="domain" description="MacB-like periplasmic core" evidence="8">
    <location>
        <begin position="20"/>
        <end position="242"/>
    </location>
</feature>
<evidence type="ECO:0000256" key="1">
    <source>
        <dbReference type="ARBA" id="ARBA00004651"/>
    </source>
</evidence>
<dbReference type="Pfam" id="PF02687">
    <property type="entry name" value="FtsX"/>
    <property type="match status" value="2"/>
</dbReference>
<feature type="transmembrane region" description="Helical" evidence="6">
    <location>
        <begin position="288"/>
        <end position="308"/>
    </location>
</feature>
<feature type="transmembrane region" description="Helical" evidence="6">
    <location>
        <begin position="425"/>
        <end position="450"/>
    </location>
</feature>
<dbReference type="InterPro" id="IPR050250">
    <property type="entry name" value="Macrolide_Exporter_MacB"/>
</dbReference>
<organism evidence="9 10">
    <name type="scientific">Aquimarina celericrescens</name>
    <dbReference type="NCBI Taxonomy" id="1964542"/>
    <lineage>
        <taxon>Bacteria</taxon>
        <taxon>Pseudomonadati</taxon>
        <taxon>Bacteroidota</taxon>
        <taxon>Flavobacteriia</taxon>
        <taxon>Flavobacteriales</taxon>
        <taxon>Flavobacteriaceae</taxon>
        <taxon>Aquimarina</taxon>
    </lineage>
</organism>
<proteinExistence type="predicted"/>
<feature type="domain" description="ABC3 transporter permease C-terminal" evidence="7">
    <location>
        <begin position="292"/>
        <end position="407"/>
    </location>
</feature>
<accession>A0ABW5AWJ0</accession>
<keyword evidence="10" id="KW-1185">Reference proteome</keyword>
<evidence type="ECO:0000256" key="6">
    <source>
        <dbReference type="SAM" id="Phobius"/>
    </source>
</evidence>
<keyword evidence="4 6" id="KW-1133">Transmembrane helix</keyword>
<evidence type="ECO:0000313" key="10">
    <source>
        <dbReference type="Proteomes" id="UP001597344"/>
    </source>
</evidence>
<feature type="transmembrane region" description="Helical" evidence="6">
    <location>
        <begin position="673"/>
        <end position="698"/>
    </location>
</feature>
<feature type="transmembrane region" description="Helical" evidence="6">
    <location>
        <begin position="728"/>
        <end position="747"/>
    </location>
</feature>
<dbReference type="InterPro" id="IPR025857">
    <property type="entry name" value="MacB_PCD"/>
</dbReference>
<protein>
    <submittedName>
        <fullName evidence="9">FtsX-like permease family protein</fullName>
    </submittedName>
</protein>
<evidence type="ECO:0000256" key="2">
    <source>
        <dbReference type="ARBA" id="ARBA00022475"/>
    </source>
</evidence>
<gene>
    <name evidence="9" type="ORF">ACFSJT_08685</name>
</gene>
<evidence type="ECO:0000256" key="5">
    <source>
        <dbReference type="ARBA" id="ARBA00023136"/>
    </source>
</evidence>
<dbReference type="RefSeq" id="WP_378319863.1">
    <property type="nucleotide sequence ID" value="NZ_JBHUHY010000006.1"/>
</dbReference>
<keyword evidence="5 6" id="KW-0472">Membrane</keyword>
<dbReference type="PANTHER" id="PTHR30572:SF18">
    <property type="entry name" value="ABC-TYPE MACROLIDE FAMILY EXPORT SYSTEM PERMEASE COMPONENT 2"/>
    <property type="match status" value="1"/>
</dbReference>
<evidence type="ECO:0000313" key="9">
    <source>
        <dbReference type="EMBL" id="MFD2186865.1"/>
    </source>
</evidence>
<dbReference type="InterPro" id="IPR003838">
    <property type="entry name" value="ABC3_permease_C"/>
</dbReference>
<feature type="transmembrane region" description="Helical" evidence="6">
    <location>
        <begin position="341"/>
        <end position="363"/>
    </location>
</feature>
<evidence type="ECO:0000256" key="4">
    <source>
        <dbReference type="ARBA" id="ARBA00022989"/>
    </source>
</evidence>
<dbReference type="Proteomes" id="UP001597344">
    <property type="component" value="Unassembled WGS sequence"/>
</dbReference>
<evidence type="ECO:0000256" key="3">
    <source>
        <dbReference type="ARBA" id="ARBA00022692"/>
    </source>
</evidence>
<comment type="caution">
    <text evidence="9">The sequence shown here is derived from an EMBL/GenBank/DDBJ whole genome shotgun (WGS) entry which is preliminary data.</text>
</comment>
<keyword evidence="3 6" id="KW-0812">Transmembrane</keyword>
<name>A0ABW5AWJ0_9FLAO</name>